<keyword evidence="1" id="KW-0812">Transmembrane</keyword>
<evidence type="ECO:0000256" key="1">
    <source>
        <dbReference type="SAM" id="Phobius"/>
    </source>
</evidence>
<evidence type="ECO:0000313" key="3">
    <source>
        <dbReference type="Proteomes" id="UP001054925"/>
    </source>
</evidence>
<dbReference type="AlphaFoldDB" id="A0AAV5GAM5"/>
<evidence type="ECO:0000313" key="2">
    <source>
        <dbReference type="EMBL" id="GJN42571.1"/>
    </source>
</evidence>
<gene>
    <name evidence="2" type="ORF">CAT723_10500</name>
</gene>
<proteinExistence type="predicted"/>
<protein>
    <submittedName>
        <fullName evidence="2">Uncharacterized protein</fullName>
    </submittedName>
</protein>
<feature type="transmembrane region" description="Helical" evidence="1">
    <location>
        <begin position="122"/>
        <end position="145"/>
    </location>
</feature>
<dbReference type="EMBL" id="BQKK01000001">
    <property type="protein sequence ID" value="GJN42571.1"/>
    <property type="molecule type" value="Genomic_DNA"/>
</dbReference>
<keyword evidence="1" id="KW-0472">Membrane</keyword>
<accession>A0AAV5GAM5</accession>
<name>A0AAV5GAM5_CORAM</name>
<organism evidence="2 3">
    <name type="scientific">Corynebacterium ammoniagenes</name>
    <name type="common">Brevibacterium ammoniagenes</name>
    <dbReference type="NCBI Taxonomy" id="1697"/>
    <lineage>
        <taxon>Bacteria</taxon>
        <taxon>Bacillati</taxon>
        <taxon>Actinomycetota</taxon>
        <taxon>Actinomycetes</taxon>
        <taxon>Mycobacteriales</taxon>
        <taxon>Corynebacteriaceae</taxon>
        <taxon>Corynebacterium</taxon>
    </lineage>
</organism>
<dbReference type="Proteomes" id="UP001054925">
    <property type="component" value="Unassembled WGS sequence"/>
</dbReference>
<sequence>MVPIVMIVEDQPAAVVVNGIAIVRTVRLVASGNHAERITVADAVMTDRVNHVEIGVTIVTVAMTDGTAAEMIVGTVETVVISRAASARTVEIGSHVENTVVMIDAATVAGTVTGVAVVGTRIVTTVIIGVVAVLVVTIAGMMIVVTRVAVHAGRTEAVGQSKNAIAVA</sequence>
<reference evidence="2" key="1">
    <citation type="submission" date="2021-12" db="EMBL/GenBank/DDBJ databases">
        <title>Draft genome sequence of Corynebacterium ammoniagenes strain T-723.</title>
        <authorList>
            <person name="Matsuzawa M."/>
            <person name="Hiratani M."/>
            <person name="Abe I."/>
            <person name="Tsuji Y."/>
            <person name="Nakamura J."/>
        </authorList>
    </citation>
    <scope>NUCLEOTIDE SEQUENCE</scope>
    <source>
        <strain evidence="2">T-723</strain>
    </source>
</reference>
<keyword evidence="1" id="KW-1133">Transmembrane helix</keyword>
<comment type="caution">
    <text evidence="2">The sequence shown here is derived from an EMBL/GenBank/DDBJ whole genome shotgun (WGS) entry which is preliminary data.</text>
</comment>